<evidence type="ECO:0000313" key="2">
    <source>
        <dbReference type="Proteomes" id="UP001301012"/>
    </source>
</evidence>
<sequence>MKTLKKLIVIGVIGVVLFIYPKSFKETYKDVQVYENGNKVSTIDIELDGKIHKSYFVWQRLMFSEVLKGTVTIGEEEYNLQPWDLYMFPDEDGNYTDKGIYRCSLDSGKHDILDDENSTLNITHDKNKIYITLENKEFIYPSNTVEDYQNVKDRMDR</sequence>
<evidence type="ECO:0000313" key="1">
    <source>
        <dbReference type="EMBL" id="MDK2562339.1"/>
    </source>
</evidence>
<name>A0ABT7E5Y8_9FIRM</name>
<proteinExistence type="predicted"/>
<keyword evidence="2" id="KW-1185">Reference proteome</keyword>
<evidence type="ECO:0008006" key="3">
    <source>
        <dbReference type="Google" id="ProtNLM"/>
    </source>
</evidence>
<protein>
    <recommendedName>
        <fullName evidence="3">DUF1850 domain-containing protein</fullName>
    </recommendedName>
</protein>
<reference evidence="1 2" key="1">
    <citation type="submission" date="2023-05" db="EMBL/GenBank/DDBJ databases">
        <title>Rombocin, a short stable natural nisin variant, displays selective antimicrobial activity against Listeria monocytogenes and employs dual mode of action to kill target bacterial strains.</title>
        <authorList>
            <person name="Wambui J."/>
            <person name="Stephan R."/>
            <person name="Kuipers O.P."/>
        </authorList>
    </citation>
    <scope>NUCLEOTIDE SEQUENCE [LARGE SCALE GENOMIC DNA]</scope>
    <source>
        <strain evidence="1 2">RC002</strain>
    </source>
</reference>
<dbReference type="EMBL" id="JASKYM010000001">
    <property type="protein sequence ID" value="MDK2562339.1"/>
    <property type="molecule type" value="Genomic_DNA"/>
</dbReference>
<dbReference type="Proteomes" id="UP001301012">
    <property type="component" value="Unassembled WGS sequence"/>
</dbReference>
<gene>
    <name evidence="1" type="ORF">QOZ84_02170</name>
</gene>
<dbReference type="RefSeq" id="WP_284131319.1">
    <property type="nucleotide sequence ID" value="NZ_JASKYM010000001.1"/>
</dbReference>
<organism evidence="1 2">
    <name type="scientific">Romboutsia sedimentorum</name>
    <dbReference type="NCBI Taxonomy" id="1368474"/>
    <lineage>
        <taxon>Bacteria</taxon>
        <taxon>Bacillati</taxon>
        <taxon>Bacillota</taxon>
        <taxon>Clostridia</taxon>
        <taxon>Peptostreptococcales</taxon>
        <taxon>Peptostreptococcaceae</taxon>
        <taxon>Romboutsia</taxon>
    </lineage>
</organism>
<accession>A0ABT7E5Y8</accession>
<comment type="caution">
    <text evidence="1">The sequence shown here is derived from an EMBL/GenBank/DDBJ whole genome shotgun (WGS) entry which is preliminary data.</text>
</comment>